<dbReference type="GO" id="GO:0030313">
    <property type="term" value="C:cell envelope"/>
    <property type="evidence" value="ECO:0007669"/>
    <property type="project" value="UniProtKB-SubCell"/>
</dbReference>
<dbReference type="Gene3D" id="3.40.50.2300">
    <property type="match status" value="2"/>
</dbReference>
<evidence type="ECO:0000256" key="3">
    <source>
        <dbReference type="ARBA" id="ARBA00022729"/>
    </source>
</evidence>
<dbReference type="PANTHER" id="PTHR46847:SF3">
    <property type="entry name" value="GALACTOFURANOSE-BINDING PROTEIN YTFQ"/>
    <property type="match status" value="1"/>
</dbReference>
<accession>A0A4U9WQB2</accession>
<dbReference type="GO" id="GO:0030246">
    <property type="term" value="F:carbohydrate binding"/>
    <property type="evidence" value="ECO:0007669"/>
    <property type="project" value="UniProtKB-ARBA"/>
</dbReference>
<comment type="similarity">
    <text evidence="2">Belongs to the bacterial solute-binding protein 2 family.</text>
</comment>
<comment type="subcellular location">
    <subcellularLocation>
        <location evidence="1">Cell envelope</location>
    </subcellularLocation>
</comment>
<sequence>MLRVLTPIFIAPVVATGWTPVLQEAKEAKIPVFLLDRMIEVNDPSLYTAAVASDSVHEGKVAGEWLVKAVAASPVTWWNCKAPSGPA</sequence>
<proteinExistence type="inferred from homology"/>
<dbReference type="PANTHER" id="PTHR46847">
    <property type="entry name" value="D-ALLOSE-BINDING PERIPLASMIC PROTEIN-RELATED"/>
    <property type="match status" value="1"/>
</dbReference>
<dbReference type="InterPro" id="IPR025997">
    <property type="entry name" value="SBP_2_dom"/>
</dbReference>
<feature type="domain" description="Periplasmic binding protein" evidence="4">
    <location>
        <begin position="8"/>
        <end position="71"/>
    </location>
</feature>
<organism evidence="5">
    <name type="scientific">Serratia fonticola</name>
    <dbReference type="NCBI Taxonomy" id="47917"/>
    <lineage>
        <taxon>Bacteria</taxon>
        <taxon>Pseudomonadati</taxon>
        <taxon>Pseudomonadota</taxon>
        <taxon>Gammaproteobacteria</taxon>
        <taxon>Enterobacterales</taxon>
        <taxon>Yersiniaceae</taxon>
        <taxon>Serratia</taxon>
    </lineage>
</organism>
<evidence type="ECO:0000256" key="1">
    <source>
        <dbReference type="ARBA" id="ARBA00004196"/>
    </source>
</evidence>
<protein>
    <submittedName>
        <fullName evidence="5">ABC transporter periplasmic-binding protein ytfQ</fullName>
    </submittedName>
</protein>
<dbReference type="Pfam" id="PF13407">
    <property type="entry name" value="Peripla_BP_4"/>
    <property type="match status" value="1"/>
</dbReference>
<evidence type="ECO:0000259" key="4">
    <source>
        <dbReference type="Pfam" id="PF13407"/>
    </source>
</evidence>
<dbReference type="SUPFAM" id="SSF53822">
    <property type="entry name" value="Periplasmic binding protein-like I"/>
    <property type="match status" value="1"/>
</dbReference>
<keyword evidence="3" id="KW-0732">Signal</keyword>
<evidence type="ECO:0000256" key="2">
    <source>
        <dbReference type="ARBA" id="ARBA00007639"/>
    </source>
</evidence>
<dbReference type="AlphaFoldDB" id="A0A4U9WQB2"/>
<name>A0A4U9WQB2_SERFO</name>
<evidence type="ECO:0000313" key="5">
    <source>
        <dbReference type="EMBL" id="VTR61579.1"/>
    </source>
</evidence>
<dbReference type="GO" id="GO:0055085">
    <property type="term" value="P:transmembrane transport"/>
    <property type="evidence" value="ECO:0007669"/>
    <property type="project" value="UniProtKB-ARBA"/>
</dbReference>
<gene>
    <name evidence="5" type="primary">ytfQ_2</name>
    <name evidence="5" type="ORF">NCTC12965_08864</name>
</gene>
<dbReference type="EMBL" id="CABEEZ010000169">
    <property type="protein sequence ID" value="VTR61579.1"/>
    <property type="molecule type" value="Genomic_DNA"/>
</dbReference>
<reference evidence="5" key="1">
    <citation type="submission" date="2019-05" db="EMBL/GenBank/DDBJ databases">
        <authorList>
            <consortium name="Pathogen Informatics"/>
        </authorList>
    </citation>
    <scope>NUCLEOTIDE SEQUENCE [LARGE SCALE GENOMIC DNA]</scope>
    <source>
        <strain evidence="5">NCTC12965</strain>
    </source>
</reference>
<dbReference type="InterPro" id="IPR028082">
    <property type="entry name" value="Peripla_BP_I"/>
</dbReference>